<name>A0A1I5P6S1_9BACT</name>
<dbReference type="SUPFAM" id="SSF53756">
    <property type="entry name" value="UDP-Glycosyltransferase/glycogen phosphorylase"/>
    <property type="match status" value="1"/>
</dbReference>
<dbReference type="Proteomes" id="UP000199306">
    <property type="component" value="Unassembled WGS sequence"/>
</dbReference>
<evidence type="ECO:0000313" key="3">
    <source>
        <dbReference type="EMBL" id="SFP29673.1"/>
    </source>
</evidence>
<organism evidence="3 4">
    <name type="scientific">Pseudarcicella hirudinis</name>
    <dbReference type="NCBI Taxonomy" id="1079859"/>
    <lineage>
        <taxon>Bacteria</taxon>
        <taxon>Pseudomonadati</taxon>
        <taxon>Bacteroidota</taxon>
        <taxon>Cytophagia</taxon>
        <taxon>Cytophagales</taxon>
        <taxon>Flectobacillaceae</taxon>
        <taxon>Pseudarcicella</taxon>
    </lineage>
</organism>
<dbReference type="EMBL" id="FOXH01000002">
    <property type="protein sequence ID" value="SFP29673.1"/>
    <property type="molecule type" value="Genomic_DNA"/>
</dbReference>
<dbReference type="RefSeq" id="WP_092012906.1">
    <property type="nucleotide sequence ID" value="NZ_FOXH01000002.1"/>
</dbReference>
<evidence type="ECO:0000256" key="1">
    <source>
        <dbReference type="ARBA" id="ARBA00022676"/>
    </source>
</evidence>
<keyword evidence="4" id="KW-1185">Reference proteome</keyword>
<dbReference type="STRING" id="1079859.SAMN04515674_102311"/>
<dbReference type="InterPro" id="IPR002201">
    <property type="entry name" value="Glyco_trans_9"/>
</dbReference>
<proteinExistence type="predicted"/>
<dbReference type="GO" id="GO:0005829">
    <property type="term" value="C:cytosol"/>
    <property type="evidence" value="ECO:0007669"/>
    <property type="project" value="TreeGrafter"/>
</dbReference>
<dbReference type="Pfam" id="PF01075">
    <property type="entry name" value="Glyco_transf_9"/>
    <property type="match status" value="1"/>
</dbReference>
<gene>
    <name evidence="3" type="ORF">SAMN04515674_102311</name>
</gene>
<dbReference type="PANTHER" id="PTHR30160">
    <property type="entry name" value="TETRAACYLDISACCHARIDE 4'-KINASE-RELATED"/>
    <property type="match status" value="1"/>
</dbReference>
<dbReference type="OrthoDB" id="9797795at2"/>
<dbReference type="CDD" id="cd03789">
    <property type="entry name" value="GT9_LPS_heptosyltransferase"/>
    <property type="match status" value="1"/>
</dbReference>
<evidence type="ECO:0000313" key="4">
    <source>
        <dbReference type="Proteomes" id="UP000199306"/>
    </source>
</evidence>
<dbReference type="GO" id="GO:0009244">
    <property type="term" value="P:lipopolysaccharide core region biosynthetic process"/>
    <property type="evidence" value="ECO:0007669"/>
    <property type="project" value="TreeGrafter"/>
</dbReference>
<keyword evidence="2 3" id="KW-0808">Transferase</keyword>
<keyword evidence="1" id="KW-0328">Glycosyltransferase</keyword>
<evidence type="ECO:0000256" key="2">
    <source>
        <dbReference type="ARBA" id="ARBA00022679"/>
    </source>
</evidence>
<accession>A0A1I5P6S1</accession>
<dbReference type="GO" id="GO:0008713">
    <property type="term" value="F:ADP-heptose-lipopolysaccharide heptosyltransferase activity"/>
    <property type="evidence" value="ECO:0007669"/>
    <property type="project" value="TreeGrafter"/>
</dbReference>
<dbReference type="Gene3D" id="3.40.50.2000">
    <property type="entry name" value="Glycogen Phosphorylase B"/>
    <property type="match status" value="2"/>
</dbReference>
<sequence length="356" mass="40407">MRIQQLSGLERVFKNLLLNTFVMFKSPAKSGDIPALTPEDTVVFIRLHKIGDALVSTAGIKALKEKYGCKVIVIADKRNWFVFHKHPFVDEVVIYKKGLKGMMQTAAAVNAHHPVALVNLHDRPTTTGSILTGLIDARYKLSVYDESNSKLFSHTVPMPDPLKHHVVERMAASLEPLGITKNDSWNVVFEPSKEAKEKAEAFIRNLYPEGTRVVGVNISAGSRARYWGHENFRKLINWLEKANLHYILICAKDDLDLASQIVEEKYISCSESFEVFGAMIQKVDLLFTPDTSAVHLASASHVPVFGLYVRESEGYKNWNPYKSEYEWIINPQLITETGFDELSDKFEQFVQRVLFY</sequence>
<dbReference type="InterPro" id="IPR051199">
    <property type="entry name" value="LPS_LOS_Heptosyltrfase"/>
</dbReference>
<reference evidence="3 4" key="1">
    <citation type="submission" date="2016-10" db="EMBL/GenBank/DDBJ databases">
        <authorList>
            <person name="de Groot N.N."/>
        </authorList>
    </citation>
    <scope>NUCLEOTIDE SEQUENCE [LARGE SCALE GENOMIC DNA]</scope>
    <source>
        <strain evidence="4">E92,LMG 26720,CCM 7988</strain>
    </source>
</reference>
<protein>
    <submittedName>
        <fullName evidence="3">ADP-heptose:LPS heptosyltransferase</fullName>
    </submittedName>
</protein>
<dbReference type="AlphaFoldDB" id="A0A1I5P6S1"/>